<organism evidence="14 15">
    <name type="scientific">Podarcis muralis</name>
    <name type="common">Wall lizard</name>
    <name type="synonym">Lacerta muralis</name>
    <dbReference type="NCBI Taxonomy" id="64176"/>
    <lineage>
        <taxon>Eukaryota</taxon>
        <taxon>Metazoa</taxon>
        <taxon>Chordata</taxon>
        <taxon>Craniata</taxon>
        <taxon>Vertebrata</taxon>
        <taxon>Euteleostomi</taxon>
        <taxon>Lepidosauria</taxon>
        <taxon>Squamata</taxon>
        <taxon>Bifurcata</taxon>
        <taxon>Unidentata</taxon>
        <taxon>Episquamata</taxon>
        <taxon>Laterata</taxon>
        <taxon>Lacertibaenia</taxon>
        <taxon>Lacertidae</taxon>
        <taxon>Podarcis</taxon>
    </lineage>
</organism>
<evidence type="ECO:0000256" key="9">
    <source>
        <dbReference type="ARBA" id="ARBA00023054"/>
    </source>
</evidence>
<evidence type="ECO:0000256" key="8">
    <source>
        <dbReference type="ARBA" id="ARBA00022860"/>
    </source>
</evidence>
<evidence type="ECO:0000256" key="2">
    <source>
        <dbReference type="ARBA" id="ARBA00004496"/>
    </source>
</evidence>
<reference evidence="14 15" key="1">
    <citation type="journal article" date="2019" name="Proc. Natl. Acad. Sci. U.S.A.">
        <title>Regulatory changes in pterin and carotenoid genes underlie balanced color polymorphisms in the wall lizard.</title>
        <authorList>
            <person name="Andrade P."/>
            <person name="Pinho C."/>
            <person name="Perez I de Lanuza G."/>
            <person name="Afonso S."/>
            <person name="Brejcha J."/>
            <person name="Rubin C.J."/>
            <person name="Wallerman O."/>
            <person name="Pereira P."/>
            <person name="Sabatino S.J."/>
            <person name="Bellati A."/>
            <person name="Pellitteri-Rosa D."/>
            <person name="Bosakova Z."/>
            <person name="Bunikis I."/>
            <person name="Carretero M.A."/>
            <person name="Feiner N."/>
            <person name="Marsik P."/>
            <person name="Pauperio F."/>
            <person name="Salvi D."/>
            <person name="Soler L."/>
            <person name="While G.M."/>
            <person name="Uller T."/>
            <person name="Font E."/>
            <person name="Andersson L."/>
            <person name="Carneiro M."/>
        </authorList>
    </citation>
    <scope>NUCLEOTIDE SEQUENCE</scope>
</reference>
<dbReference type="GO" id="GO:0045665">
    <property type="term" value="P:negative regulation of neuron differentiation"/>
    <property type="evidence" value="ECO:0007669"/>
    <property type="project" value="Ensembl"/>
</dbReference>
<keyword evidence="5" id="KW-0132">Cell division</keyword>
<dbReference type="GO" id="GO:0005516">
    <property type="term" value="F:calmodulin binding"/>
    <property type="evidence" value="ECO:0007669"/>
    <property type="project" value="UniProtKB-KW"/>
</dbReference>
<name>A0A670IUC9_PODMU</name>
<dbReference type="GeneTree" id="ENSGT00560000077332"/>
<dbReference type="GO" id="GO:0051661">
    <property type="term" value="P:maintenance of centrosome location"/>
    <property type="evidence" value="ECO:0007669"/>
    <property type="project" value="Ensembl"/>
</dbReference>
<evidence type="ECO:0000256" key="4">
    <source>
        <dbReference type="ARBA" id="ARBA00022553"/>
    </source>
</evidence>
<dbReference type="PANTHER" id="PTHR22706:SF1">
    <property type="entry name" value="ASSEMBLY FACTOR FOR SPINDLE MICROTUBULES"/>
    <property type="match status" value="1"/>
</dbReference>
<dbReference type="GO" id="GO:0051445">
    <property type="term" value="P:regulation of meiotic cell cycle"/>
    <property type="evidence" value="ECO:0007669"/>
    <property type="project" value="Ensembl"/>
</dbReference>
<dbReference type="GO" id="GO:0021873">
    <property type="term" value="P:forebrain neuroblast division"/>
    <property type="evidence" value="ECO:0007669"/>
    <property type="project" value="Ensembl"/>
</dbReference>
<dbReference type="InterPro" id="IPR001715">
    <property type="entry name" value="CH_dom"/>
</dbReference>
<evidence type="ECO:0000256" key="3">
    <source>
        <dbReference type="ARBA" id="ARBA00022490"/>
    </source>
</evidence>
<dbReference type="InterPro" id="IPR027417">
    <property type="entry name" value="P-loop_NTPase"/>
</dbReference>
<dbReference type="GO" id="GO:0008584">
    <property type="term" value="P:male gonad development"/>
    <property type="evidence" value="ECO:0007669"/>
    <property type="project" value="Ensembl"/>
</dbReference>
<dbReference type="GO" id="GO:0005737">
    <property type="term" value="C:cytoplasm"/>
    <property type="evidence" value="ECO:0007669"/>
    <property type="project" value="UniProtKB-SubCell"/>
</dbReference>
<evidence type="ECO:0000256" key="1">
    <source>
        <dbReference type="ARBA" id="ARBA00004123"/>
    </source>
</evidence>
<dbReference type="OMA" id="WWRAKLL"/>
<evidence type="ECO:0000256" key="10">
    <source>
        <dbReference type="ARBA" id="ARBA00023242"/>
    </source>
</evidence>
<keyword evidence="7" id="KW-0498">Mitosis</keyword>
<dbReference type="GO" id="GO:0000278">
    <property type="term" value="P:mitotic cell cycle"/>
    <property type="evidence" value="ECO:0007669"/>
    <property type="project" value="TreeGrafter"/>
</dbReference>
<dbReference type="InterPro" id="IPR000048">
    <property type="entry name" value="IQ_motif_EF-hand-BS"/>
</dbReference>
<dbReference type="CDD" id="cd21224">
    <property type="entry name" value="CH_ASPM_rpt2"/>
    <property type="match status" value="1"/>
</dbReference>
<dbReference type="GO" id="GO:0048477">
    <property type="term" value="P:oogenesis"/>
    <property type="evidence" value="ECO:0007669"/>
    <property type="project" value="Ensembl"/>
</dbReference>
<reference evidence="14" key="2">
    <citation type="submission" date="2025-08" db="UniProtKB">
        <authorList>
            <consortium name="Ensembl"/>
        </authorList>
    </citation>
    <scope>IDENTIFICATION</scope>
</reference>
<feature type="region of interest" description="Disordered" evidence="12">
    <location>
        <begin position="1"/>
        <end position="38"/>
    </location>
</feature>
<dbReference type="GO" id="GO:0045769">
    <property type="term" value="P:negative regulation of asymmetric cell division"/>
    <property type="evidence" value="ECO:0007669"/>
    <property type="project" value="Ensembl"/>
</dbReference>
<evidence type="ECO:0000256" key="7">
    <source>
        <dbReference type="ARBA" id="ARBA00022776"/>
    </source>
</evidence>
<dbReference type="Pfam" id="PF15780">
    <property type="entry name" value="ASH"/>
    <property type="match status" value="1"/>
</dbReference>
<dbReference type="InterPro" id="IPR031549">
    <property type="entry name" value="ASH"/>
</dbReference>
<dbReference type="GO" id="GO:0090306">
    <property type="term" value="P:meiotic spindle assembly"/>
    <property type="evidence" value="ECO:0007669"/>
    <property type="project" value="Ensembl"/>
</dbReference>
<dbReference type="Pfam" id="PF00307">
    <property type="entry name" value="CH"/>
    <property type="match status" value="1"/>
</dbReference>
<dbReference type="GO" id="GO:0072687">
    <property type="term" value="C:meiotic spindle"/>
    <property type="evidence" value="ECO:0007669"/>
    <property type="project" value="Ensembl"/>
</dbReference>
<dbReference type="PANTHER" id="PTHR22706">
    <property type="entry name" value="ASSEMBLY FACTOR FOR SPINDLE MICROTUBULES"/>
    <property type="match status" value="1"/>
</dbReference>
<dbReference type="SMART" id="SM00033">
    <property type="entry name" value="CH"/>
    <property type="match status" value="2"/>
</dbReference>
<dbReference type="GO" id="GO:0090263">
    <property type="term" value="P:positive regulation of canonical Wnt signaling pathway"/>
    <property type="evidence" value="ECO:0007669"/>
    <property type="project" value="Ensembl"/>
</dbReference>
<reference evidence="14" key="3">
    <citation type="submission" date="2025-09" db="UniProtKB">
        <authorList>
            <consortium name="Ensembl"/>
        </authorList>
    </citation>
    <scope>IDENTIFICATION</scope>
</reference>
<dbReference type="SUPFAM" id="SSF48371">
    <property type="entry name" value="ARM repeat"/>
    <property type="match status" value="1"/>
</dbReference>
<dbReference type="SMART" id="SM00015">
    <property type="entry name" value="IQ"/>
    <property type="match status" value="37"/>
</dbReference>
<dbReference type="InterPro" id="IPR013783">
    <property type="entry name" value="Ig-like_fold"/>
</dbReference>
<dbReference type="FunFam" id="1.20.5.190:FF:000009">
    <property type="entry name" value="Abnormal spindle-like microcephaly-associated protein homolog"/>
    <property type="match status" value="2"/>
</dbReference>
<dbReference type="GO" id="GO:0007283">
    <property type="term" value="P:spermatogenesis"/>
    <property type="evidence" value="ECO:0007669"/>
    <property type="project" value="Ensembl"/>
</dbReference>
<dbReference type="PROSITE" id="PS50096">
    <property type="entry name" value="IQ"/>
    <property type="match status" value="21"/>
</dbReference>
<dbReference type="FunFam" id="1.20.5.190:FF:000008">
    <property type="entry name" value="Abnormal spindle-like microcephaly-associated protein homolog"/>
    <property type="match status" value="5"/>
</dbReference>
<feature type="region of interest" description="Disordered" evidence="12">
    <location>
        <begin position="439"/>
        <end position="461"/>
    </location>
</feature>
<evidence type="ECO:0000259" key="13">
    <source>
        <dbReference type="PROSITE" id="PS50021"/>
    </source>
</evidence>
<dbReference type="Ensembl" id="ENSPMRT00000016597.1">
    <property type="protein sequence ID" value="ENSPMRP00000015540.1"/>
    <property type="gene ID" value="ENSPMRG00000010323.1"/>
</dbReference>
<evidence type="ECO:0000256" key="12">
    <source>
        <dbReference type="SAM" id="MobiDB-lite"/>
    </source>
</evidence>
<dbReference type="GO" id="GO:0030496">
    <property type="term" value="C:midbody"/>
    <property type="evidence" value="ECO:0007669"/>
    <property type="project" value="Ensembl"/>
</dbReference>
<dbReference type="InterPro" id="IPR036872">
    <property type="entry name" value="CH_dom_sf"/>
</dbReference>
<dbReference type="SUPFAM" id="SSF47576">
    <property type="entry name" value="Calponin-homology domain, CH-domain"/>
    <property type="match status" value="1"/>
</dbReference>
<dbReference type="Gene3D" id="1.25.10.10">
    <property type="entry name" value="Leucine-rich Repeat Variant"/>
    <property type="match status" value="1"/>
</dbReference>
<dbReference type="Proteomes" id="UP000472272">
    <property type="component" value="Chromosome 6"/>
</dbReference>
<keyword evidence="6" id="KW-0677">Repeat</keyword>
<proteinExistence type="predicted"/>
<dbReference type="InterPro" id="IPR011989">
    <property type="entry name" value="ARM-like"/>
</dbReference>
<sequence length="2684" mass="309895">MAVSRQDGGATGLRRASPGGPRRRRWAMAGEGDDGGEEEADAALTLVPFSPAPLLSFGAVRVGTSRLRRLALENPNAEPVRVVVGRPPPAAKGFAVQEPRHWLLQSGERILISVTWTPLEGGKVRELITFVVNDVVKHQAVLLGSAEQSTKKKKSLWDTVKKRAPSRQSQYQKKLPIIKNINETFHMSKKPGRVRSPLQACENLEVNGCSISPSGNSVILLENSFLHSPTDPILQEKQRVTNPPLSMGRSIPYFVTGTVAFNELQQDTKQTCTVMPKCDNLVETKLESGRISSVKVESSSTDSVCTPENLKSFPLNHRKILSPDSFVHDSYELCEEPSIATRVPVLSPDQFLKENQIVIQPTSQVHKSVSHSSRKNAIFTFPVESHFSSKQLNDAHSKKNAAFQFEKFERNASGCKKNGPDQICSFQKEHGKKRPLLCNTVTKSKSGPEGQGRNSLKPKSRKCLSNVIQRSVDNVPETAKMKMLPELPVIEPLSGDVTDHKTETAPACLGRTSHSHKRKSGEYLEDTNSESGKYVENFARKKMMSFVENEDCSALKASNPKCVAGEKQSQKKKPGSLSKKWRTGRKTKNIIPVAQSQLTFVKPLKTDIPRHPMPFVAKNMFYDECWKEKQQRGFTWWLNFVLTPDDFTVKTDTSQGKRDLQGLNCSRAPTKEEVSLRAYTARCKLNKLRRSACRLFTSNEMVKAIKRLEIEIESKHLLIRKDRHLWKDIGERQKILNWLLCYNPLWLRIGLEVIYGELIALESNSDVMGLAMFILNRLLWNPDIAAEYRHPSVPHLYRDGHEEALSKFTLKKLLLLVCFLDRAKLSRIIDHDPCLFCKNAEFKSSKEILLAFSRDFLSGEGDLSRHLYFLGFPVHHVQTPLDEFDFAVTNLATDLQCGIRLVRALELLSSNWSLSKKLRVPAISRLQKMHNVKIAFEVLKDHGIQLEDEHGTSIDAKDIVDRHREKTLALLWKIVFAFQVEVSLDRDQLKEEIDFLKNMHVTKVKSAALESRFANKVRKDSSNFYSSESCSENVKMLMDWVNTVCGFYNVKVENFTVSFSDGRVLCYLIHHYHPCYVPLEAICQRTTLTVECTKSGTVALNSSSESDSSLTVLNGAFDETITSSVLYKELLDNEKRNFQLINAAISDLGGVPAMIHHSDMSNTIPDEKVVIAYVSFLCSRLINLSKEIRAARLIQSVWREHRLKTRLAQTYWRRYNARRKYLQLRQYTIIVQARIRTFLAVAAYKKVCWAALTIQRHFRAFLIAEAHRQKYQRMKQSALVIQSAFRRWKGCKMNSKVEIEKRLQATELAKKERAAIVIQSWYRMTRDRNNYLHIRHSVIKIQALFRCLKAKFIYKRKRLCVMAIQKCYRAYRMRKIDRETYLQKRSAAIFLQSAYRGMKARLLCRQVRAAGVIQVHYRAYRKQIFLRQRFLQLKKAAVCLQAAYRGYKVRKMFKCQKMAAVKIQSALRAYAARRKYQALIQATLVIQRWYRAALRSWQVKNCIKSWHAAAIKIQSAFRRYMALKKFRMLRNAAQALQQHYRAKLLGRKQQQEYVVLRNSIVQLQAAWRGRVVRKAIQRQHHAAVVIQSYFRMHTSQTKFKSFRGASIKVQRWYRAAVLARSERQEYLTLKVAVVKMQAIYRSVRARREIQRMHQAAVIIQAMFKMHQSKVRYQAMKLSAIVIQRHYRAQCRGRMEREKYLKLRKASLVLQAAYRGMKVRQELKALHQSATSIQSFYRMYKQRKSFLKLTAAAKLIEQWYCGSKCRNAQMRKYRQMKTSAIQIQAAFRGMKARLHLQKMHMAATTIQRRFRTFLQRQRFASLKAAAVTIQRKYRAMVLSKQQREEYVHLYKAAIVIQSAFRGLLARKRVSQMHGAATVIQAAFRRHTAYTLYQAVKLASVSIQQHYRAYREMKHARGLYLKYRHSALVLQAAYRGTKVRCILREQHYAATVIQSNYRRHRQQCSYKKLQWAAKVIQVQVRANKLCKTAAQQYSSAKSAAVCIQKAFRWMKARRCQQRHQAAIVLQRNFKMQRERRKYLALKAAAVVLQRRYRASVLARRLAQEYVSVCAAVICVQSFYRGFKIRKEIERKHLAAKVIQATFRMHRARVSYQKLRGAAVTIQNSYRSYLKGKHQQNAHLAIKNSSVMIQSTYGELRTRQEVKAMHVAATLIQSLYRMHAQRRHYKLIRRAVITIQSAYRGTVARQKAKKIRAARKIQSFICMIVARRKFIRLRTAATAVQTHRRTNKAIEQYQKYWEAALLIQRRYRSYLAMKHQRVAYLQTLKSIIIMQATVRRFLEHLRLCRLKSIQYYTDCDTFINIFYCCYNCDAVLYILIVFMCVVVPPPLTPYGFAQSRQSFLLRFAAAAYHHLAAVRIQRAYRAFHSKQAHLQLSSVLYIQAFSSPFPSILITFPLAPTLIHHKSLWRGYSCRKKTDTAKTRALRDSLSIANKESNEDKKLCNRTALAIDRLLKYKHFSYILAALKDLEVVTRLSPVCCESMVQNEAVPTIFTLIRSCNRSVPSMDVIRYSVQVLLNLSKYEKTTEAVYTVENCVDTLLDLLQMYRERAGDKVSEKGGSIFTKTCCLLALLSKDSRRASVSSSRVVTRLQSLFKLTARKHQMDARRMLAKQKLAAYKNGHFSVPATPLRTTIVSRQRPEWVLRKDNIKEIVDPLQAIQMVLDTLGIPYY</sequence>
<keyword evidence="4" id="KW-0597">Phosphoprotein</keyword>
<gene>
    <name evidence="14" type="primary">ASPM</name>
</gene>
<feature type="region of interest" description="Disordered" evidence="12">
    <location>
        <begin position="561"/>
        <end position="580"/>
    </location>
</feature>
<dbReference type="Gene3D" id="1.20.5.190">
    <property type="match status" value="18"/>
</dbReference>
<keyword evidence="3" id="KW-0963">Cytoplasm</keyword>
<dbReference type="GO" id="GO:0051295">
    <property type="term" value="P:establishment of meiotic spindle localization"/>
    <property type="evidence" value="ECO:0007669"/>
    <property type="project" value="TreeGrafter"/>
</dbReference>
<evidence type="ECO:0000313" key="14">
    <source>
        <dbReference type="Ensembl" id="ENSPMRP00000015540.1"/>
    </source>
</evidence>
<keyword evidence="9" id="KW-0175">Coiled coil</keyword>
<dbReference type="PROSITE" id="PS50021">
    <property type="entry name" value="CH"/>
    <property type="match status" value="2"/>
</dbReference>
<dbReference type="GO" id="GO:0097150">
    <property type="term" value="P:neuronal stem cell population maintenance"/>
    <property type="evidence" value="ECO:0007669"/>
    <property type="project" value="Ensembl"/>
</dbReference>
<dbReference type="GO" id="GO:0097431">
    <property type="term" value="C:mitotic spindle pole"/>
    <property type="evidence" value="ECO:0007669"/>
    <property type="project" value="Ensembl"/>
</dbReference>
<dbReference type="Gene3D" id="1.10.418.10">
    <property type="entry name" value="Calponin-like domain"/>
    <property type="match status" value="2"/>
</dbReference>
<evidence type="ECO:0000256" key="11">
    <source>
        <dbReference type="ARBA" id="ARBA00023306"/>
    </source>
</evidence>
<dbReference type="Pfam" id="PF00612">
    <property type="entry name" value="IQ"/>
    <property type="match status" value="20"/>
</dbReference>
<protein>
    <submittedName>
        <fullName evidence="14">Assembly factor for spindle microtubules</fullName>
    </submittedName>
</protein>
<keyword evidence="15" id="KW-1185">Reference proteome</keyword>
<dbReference type="GO" id="GO:0001764">
    <property type="term" value="P:neuron migration"/>
    <property type="evidence" value="ECO:0007669"/>
    <property type="project" value="Ensembl"/>
</dbReference>
<feature type="compositionally biased region" description="Basic residues" evidence="12">
    <location>
        <begin position="570"/>
        <end position="580"/>
    </location>
</feature>
<feature type="domain" description="Calponin-homology (CH)" evidence="13">
    <location>
        <begin position="843"/>
        <end position="979"/>
    </location>
</feature>
<dbReference type="InterPro" id="IPR051185">
    <property type="entry name" value="ASPM"/>
</dbReference>
<dbReference type="SUPFAM" id="SSF52540">
    <property type="entry name" value="P-loop containing nucleoside triphosphate hydrolases"/>
    <property type="match status" value="10"/>
</dbReference>
<dbReference type="InterPro" id="IPR016024">
    <property type="entry name" value="ARM-type_fold"/>
</dbReference>
<dbReference type="GO" id="GO:0036449">
    <property type="term" value="C:microtubule minus-end"/>
    <property type="evidence" value="ECO:0007669"/>
    <property type="project" value="Ensembl"/>
</dbReference>
<accession>A0A670IUC9</accession>
<evidence type="ECO:0000256" key="5">
    <source>
        <dbReference type="ARBA" id="ARBA00022618"/>
    </source>
</evidence>
<dbReference type="GO" id="GO:0048589">
    <property type="term" value="P:developmental growth"/>
    <property type="evidence" value="ECO:0007669"/>
    <property type="project" value="Ensembl"/>
</dbReference>
<feature type="domain" description="Calponin-homology (CH)" evidence="13">
    <location>
        <begin position="1031"/>
        <end position="1182"/>
    </location>
</feature>
<dbReference type="GO" id="GO:0021987">
    <property type="term" value="P:cerebral cortex development"/>
    <property type="evidence" value="ECO:0007669"/>
    <property type="project" value="Ensembl"/>
</dbReference>
<dbReference type="FunFam" id="1.10.418.10:FF:000051">
    <property type="entry name" value="Abnormal spindle-like microcephaly-associated protein homolog"/>
    <property type="match status" value="1"/>
</dbReference>
<dbReference type="CDD" id="cd21223">
    <property type="entry name" value="CH_ASPM_rpt1"/>
    <property type="match status" value="1"/>
</dbReference>
<dbReference type="GO" id="GO:0005634">
    <property type="term" value="C:nucleus"/>
    <property type="evidence" value="ECO:0007669"/>
    <property type="project" value="UniProtKB-SubCell"/>
</dbReference>
<keyword evidence="11" id="KW-0131">Cell cycle</keyword>
<comment type="subcellular location">
    <subcellularLocation>
        <location evidence="2">Cytoplasm</location>
    </subcellularLocation>
    <subcellularLocation>
        <location evidence="1">Nucleus</location>
    </subcellularLocation>
</comment>
<evidence type="ECO:0000313" key="15">
    <source>
        <dbReference type="Proteomes" id="UP000472272"/>
    </source>
</evidence>
<keyword evidence="10" id="KW-0539">Nucleus</keyword>
<keyword evidence="8" id="KW-0112">Calmodulin-binding</keyword>
<dbReference type="GO" id="GO:0008356">
    <property type="term" value="P:asymmetric cell division"/>
    <property type="evidence" value="ECO:0007669"/>
    <property type="project" value="Ensembl"/>
</dbReference>
<evidence type="ECO:0000256" key="6">
    <source>
        <dbReference type="ARBA" id="ARBA00022737"/>
    </source>
</evidence>
<dbReference type="Gene3D" id="2.60.40.10">
    <property type="entry name" value="Immunoglobulins"/>
    <property type="match status" value="1"/>
</dbReference>
<dbReference type="GO" id="GO:0002052">
    <property type="term" value="P:positive regulation of neuroblast proliferation"/>
    <property type="evidence" value="ECO:0007669"/>
    <property type="project" value="Ensembl"/>
</dbReference>